<keyword evidence="1" id="KW-0472">Membrane</keyword>
<reference evidence="3" key="1">
    <citation type="submission" date="2016-10" db="EMBL/GenBank/DDBJ databases">
        <authorList>
            <person name="Varghese N."/>
            <person name="Submissions S."/>
        </authorList>
    </citation>
    <scope>NUCLEOTIDE SEQUENCE [LARGE SCALE GENOMIC DNA]</scope>
    <source>
        <strain evidence="3">DSM 25232 / NCIMB 14723 / 92V</strain>
    </source>
</reference>
<dbReference type="Proteomes" id="UP000198521">
    <property type="component" value="Unassembled WGS sequence"/>
</dbReference>
<sequence>MSLEEDILIERFLRNQLSEKERNDFLYTIANDQKFKEKFLLEKQIFETLNEEEWSYVSKIDVTEVEEYTTLYRNNADRLKQVIHKATTSNKRKNKIRRLSYFSAIAAVALFALLINFYSQKNQKTIEEIYTNYSTYELPSLVTRNPNEVDPDLALAENNFKNGNYQEAIIYIDKLLKKDKDNSTLHLYKAISHLELDEYSQAEMNLNSLIRSDLIDSEKGYWYKSLLYLKTKDLDKCKKILQVIIKNSYSKNKEAKELFKEIVNYKT</sequence>
<keyword evidence="1" id="KW-0812">Transmembrane</keyword>
<dbReference type="SUPFAM" id="SSF48452">
    <property type="entry name" value="TPR-like"/>
    <property type="match status" value="1"/>
</dbReference>
<evidence type="ECO:0000313" key="3">
    <source>
        <dbReference type="Proteomes" id="UP000198521"/>
    </source>
</evidence>
<dbReference type="Gene3D" id="1.25.40.10">
    <property type="entry name" value="Tetratricopeptide repeat domain"/>
    <property type="match status" value="1"/>
</dbReference>
<name>A0A1H7V949_AQUAM</name>
<keyword evidence="1" id="KW-1133">Transmembrane helix</keyword>
<dbReference type="EMBL" id="FOAB01000008">
    <property type="protein sequence ID" value="SEM05405.1"/>
    <property type="molecule type" value="Genomic_DNA"/>
</dbReference>
<protein>
    <submittedName>
        <fullName evidence="2">Uncharacterized protein</fullName>
    </submittedName>
</protein>
<dbReference type="OrthoDB" id="1144971at2"/>
<organism evidence="2 3">
    <name type="scientific">Aquimarina amphilecti</name>
    <dbReference type="NCBI Taxonomy" id="1038014"/>
    <lineage>
        <taxon>Bacteria</taxon>
        <taxon>Pseudomonadati</taxon>
        <taxon>Bacteroidota</taxon>
        <taxon>Flavobacteriia</taxon>
        <taxon>Flavobacteriales</taxon>
        <taxon>Flavobacteriaceae</taxon>
        <taxon>Aquimarina</taxon>
    </lineage>
</organism>
<evidence type="ECO:0000313" key="2">
    <source>
        <dbReference type="EMBL" id="SEM05405.1"/>
    </source>
</evidence>
<accession>A0A1H7V949</accession>
<dbReference type="STRING" id="1038014.SAMN04487910_3987"/>
<gene>
    <name evidence="2" type="ORF">SAMN04487910_3987</name>
</gene>
<keyword evidence="3" id="KW-1185">Reference proteome</keyword>
<dbReference type="InterPro" id="IPR011990">
    <property type="entry name" value="TPR-like_helical_dom_sf"/>
</dbReference>
<feature type="transmembrane region" description="Helical" evidence="1">
    <location>
        <begin position="99"/>
        <end position="118"/>
    </location>
</feature>
<dbReference type="RefSeq" id="WP_091411684.1">
    <property type="nucleotide sequence ID" value="NZ_FOAB01000008.1"/>
</dbReference>
<dbReference type="AlphaFoldDB" id="A0A1H7V949"/>
<proteinExistence type="predicted"/>
<evidence type="ECO:0000256" key="1">
    <source>
        <dbReference type="SAM" id="Phobius"/>
    </source>
</evidence>